<dbReference type="VEuPathDB" id="TriTrypDB:TM35_000032840"/>
<name>A0A1X0P6S0_9TRYP</name>
<dbReference type="GO" id="GO:0006274">
    <property type="term" value="P:DNA replication termination"/>
    <property type="evidence" value="ECO:0007669"/>
    <property type="project" value="TreeGrafter"/>
</dbReference>
<dbReference type="EMBL" id="NBCO01000003">
    <property type="protein sequence ID" value="ORC92531.1"/>
    <property type="molecule type" value="Genomic_DNA"/>
</dbReference>
<dbReference type="GeneID" id="39981831"/>
<dbReference type="RefSeq" id="XP_028886597.1">
    <property type="nucleotide sequence ID" value="XM_029022051.1"/>
</dbReference>
<dbReference type="Proteomes" id="UP000192257">
    <property type="component" value="Unassembled WGS sequence"/>
</dbReference>
<evidence type="ECO:0000313" key="2">
    <source>
        <dbReference type="Proteomes" id="UP000192257"/>
    </source>
</evidence>
<evidence type="ECO:0008006" key="3">
    <source>
        <dbReference type="Google" id="ProtNLM"/>
    </source>
</evidence>
<dbReference type="InterPro" id="IPR006735">
    <property type="entry name" value="Rtf2"/>
</dbReference>
<dbReference type="PANTHER" id="PTHR12775">
    <property type="entry name" value="PROTEIN C20ORF43 HOMOLOG"/>
    <property type="match status" value="1"/>
</dbReference>
<dbReference type="PANTHER" id="PTHR12775:SF0">
    <property type="entry name" value="REPLICATION TERMINATION FACTOR 2"/>
    <property type="match status" value="1"/>
</dbReference>
<organism evidence="1 2">
    <name type="scientific">Trypanosoma theileri</name>
    <dbReference type="NCBI Taxonomy" id="67003"/>
    <lineage>
        <taxon>Eukaryota</taxon>
        <taxon>Discoba</taxon>
        <taxon>Euglenozoa</taxon>
        <taxon>Kinetoplastea</taxon>
        <taxon>Metakinetoplastina</taxon>
        <taxon>Trypanosomatida</taxon>
        <taxon>Trypanosomatidae</taxon>
        <taxon>Trypanosoma</taxon>
    </lineage>
</organism>
<proteinExistence type="predicted"/>
<reference evidence="1 2" key="1">
    <citation type="submission" date="2017-03" db="EMBL/GenBank/DDBJ databases">
        <title>An alternative strategy for trypanosome survival in the mammalian bloodstream revealed through genome and transcriptome analysis of the ubiquitous bovine parasite Trypanosoma (Megatrypanum) theileri.</title>
        <authorList>
            <person name="Kelly S."/>
            <person name="Ivens A."/>
            <person name="Mott A."/>
            <person name="O'Neill E."/>
            <person name="Emms D."/>
            <person name="Macleod O."/>
            <person name="Voorheis P."/>
            <person name="Matthews J."/>
            <person name="Matthews K."/>
            <person name="Carrington M."/>
        </authorList>
    </citation>
    <scope>NUCLEOTIDE SEQUENCE [LARGE SCALE GENOMIC DNA]</scope>
    <source>
        <strain evidence="1">Edinburgh</strain>
    </source>
</reference>
<sequence>MGGDGQALSNKRRVLESSKVFVTADELRKEEGKDSDAVQSIKERNAQRWSHCTLSLEPFEIPVVFDLCGRLYSKRILLDDILRRKRHATPKEKDSNSGVCITRLSDVCEISNIEEGEKVVIRCPLTGFDASYGLHTFVGFWGCGHVLCVSSCEKLIKSNETKLLDSSEEPVVIPCPFCGEDSFPVPLVLGSEDDEVEQFRRLRPLQRMFTKRKRSEK</sequence>
<keyword evidence="2" id="KW-1185">Reference proteome</keyword>
<dbReference type="AlphaFoldDB" id="A0A1X0P6S0"/>
<comment type="caution">
    <text evidence="1">The sequence shown here is derived from an EMBL/GenBank/DDBJ whole genome shotgun (WGS) entry which is preliminary data.</text>
</comment>
<protein>
    <recommendedName>
        <fullName evidence="3">Replication termination factor 2</fullName>
    </recommendedName>
</protein>
<dbReference type="Pfam" id="PF04641">
    <property type="entry name" value="Rtf2"/>
    <property type="match status" value="1"/>
</dbReference>
<evidence type="ECO:0000313" key="1">
    <source>
        <dbReference type="EMBL" id="ORC92531.1"/>
    </source>
</evidence>
<accession>A0A1X0P6S0</accession>
<dbReference type="OrthoDB" id="247013at2759"/>
<dbReference type="STRING" id="67003.A0A1X0P6S0"/>
<gene>
    <name evidence="1" type="ORF">TM35_000032840</name>
</gene>
<dbReference type="GO" id="GO:0005634">
    <property type="term" value="C:nucleus"/>
    <property type="evidence" value="ECO:0007669"/>
    <property type="project" value="TreeGrafter"/>
</dbReference>